<keyword evidence="3" id="KW-0804">Transcription</keyword>
<evidence type="ECO:0000313" key="6">
    <source>
        <dbReference type="Proteomes" id="UP000076715"/>
    </source>
</evidence>
<dbReference type="SUPFAM" id="SSF46894">
    <property type="entry name" value="C-terminal effector domain of the bipartite response regulators"/>
    <property type="match status" value="1"/>
</dbReference>
<sequence>MNTKIKSTHPISLNDPDFISKFSEIFKTCDQSRNLMISICNVEKNNFVYCNKMLQQKIGKHSTALLQKGWDFWFSIIDSNESSRIKNKIVDFFSSAKDQQLLSLKYHITNFFKERICMKHEILLFTIEGEILALNYYFDVSEKEKIERCLNFKKVDKKCVLSKRTETYISSREEQVLKLIADGFSSKQIADKLFISNHTAVSHRKHLIEKFEVKNTAHLIKKASKIIEL</sequence>
<dbReference type="GO" id="GO:0006355">
    <property type="term" value="P:regulation of DNA-templated transcription"/>
    <property type="evidence" value="ECO:0007669"/>
    <property type="project" value="InterPro"/>
</dbReference>
<organism evidence="5 6">
    <name type="scientific">Aquimarina aggregata</name>
    <dbReference type="NCBI Taxonomy" id="1642818"/>
    <lineage>
        <taxon>Bacteria</taxon>
        <taxon>Pseudomonadati</taxon>
        <taxon>Bacteroidota</taxon>
        <taxon>Flavobacteriia</taxon>
        <taxon>Flavobacteriales</taxon>
        <taxon>Flavobacteriaceae</taxon>
        <taxon>Aquimarina</taxon>
    </lineage>
</organism>
<evidence type="ECO:0000256" key="3">
    <source>
        <dbReference type="ARBA" id="ARBA00023163"/>
    </source>
</evidence>
<dbReference type="PRINTS" id="PR00038">
    <property type="entry name" value="HTHLUXR"/>
</dbReference>
<dbReference type="EMBL" id="LQRT01000060">
    <property type="protein sequence ID" value="KZS38247.1"/>
    <property type="molecule type" value="Genomic_DNA"/>
</dbReference>
<dbReference type="Pfam" id="PF00196">
    <property type="entry name" value="GerE"/>
    <property type="match status" value="1"/>
</dbReference>
<dbReference type="RefSeq" id="WP_066320088.1">
    <property type="nucleotide sequence ID" value="NZ_LQRT01000060.1"/>
</dbReference>
<dbReference type="PANTHER" id="PTHR44688:SF16">
    <property type="entry name" value="DNA-BINDING TRANSCRIPTIONAL ACTIVATOR DEVR_DOSR"/>
    <property type="match status" value="1"/>
</dbReference>
<dbReference type="CDD" id="cd06170">
    <property type="entry name" value="LuxR_C_like"/>
    <property type="match status" value="1"/>
</dbReference>
<accession>A0A162WQN2</accession>
<dbReference type="AlphaFoldDB" id="A0A162WQN2"/>
<dbReference type="PANTHER" id="PTHR44688">
    <property type="entry name" value="DNA-BINDING TRANSCRIPTIONAL ACTIVATOR DEVR_DOSR"/>
    <property type="match status" value="1"/>
</dbReference>
<dbReference type="GO" id="GO:0003677">
    <property type="term" value="F:DNA binding"/>
    <property type="evidence" value="ECO:0007669"/>
    <property type="project" value="UniProtKB-KW"/>
</dbReference>
<name>A0A162WQN2_9FLAO</name>
<evidence type="ECO:0000313" key="5">
    <source>
        <dbReference type="EMBL" id="KZS38247.1"/>
    </source>
</evidence>
<evidence type="ECO:0000256" key="1">
    <source>
        <dbReference type="ARBA" id="ARBA00023015"/>
    </source>
</evidence>
<dbReference type="STRING" id="1642818.AWE51_19040"/>
<dbReference type="InterPro" id="IPR016032">
    <property type="entry name" value="Sig_transdc_resp-reg_C-effctor"/>
</dbReference>
<dbReference type="InterPro" id="IPR036388">
    <property type="entry name" value="WH-like_DNA-bd_sf"/>
</dbReference>
<evidence type="ECO:0000259" key="4">
    <source>
        <dbReference type="PROSITE" id="PS50043"/>
    </source>
</evidence>
<reference evidence="5 6" key="1">
    <citation type="submission" date="2016-01" db="EMBL/GenBank/DDBJ databases">
        <title>The draft genome sequence of Aquimarina sp. RZW4-3-2.</title>
        <authorList>
            <person name="Wang Y."/>
        </authorList>
    </citation>
    <scope>NUCLEOTIDE SEQUENCE [LARGE SCALE GENOMIC DNA]</scope>
    <source>
        <strain evidence="5 6">RZW4-3-2</strain>
    </source>
</reference>
<dbReference type="PROSITE" id="PS50043">
    <property type="entry name" value="HTH_LUXR_2"/>
    <property type="match status" value="1"/>
</dbReference>
<dbReference type="InterPro" id="IPR000792">
    <property type="entry name" value="Tscrpt_reg_LuxR_C"/>
</dbReference>
<keyword evidence="1" id="KW-0805">Transcription regulation</keyword>
<dbReference type="OrthoDB" id="965844at2"/>
<dbReference type="SMART" id="SM00421">
    <property type="entry name" value="HTH_LUXR"/>
    <property type="match status" value="1"/>
</dbReference>
<dbReference type="Gene3D" id="1.10.10.10">
    <property type="entry name" value="Winged helix-like DNA-binding domain superfamily/Winged helix DNA-binding domain"/>
    <property type="match status" value="1"/>
</dbReference>
<keyword evidence="2" id="KW-0238">DNA-binding</keyword>
<proteinExistence type="predicted"/>
<feature type="domain" description="HTH luxR-type" evidence="4">
    <location>
        <begin position="162"/>
        <end position="227"/>
    </location>
</feature>
<evidence type="ECO:0000256" key="2">
    <source>
        <dbReference type="ARBA" id="ARBA00023125"/>
    </source>
</evidence>
<comment type="caution">
    <text evidence="5">The sequence shown here is derived from an EMBL/GenBank/DDBJ whole genome shotgun (WGS) entry which is preliminary data.</text>
</comment>
<dbReference type="Proteomes" id="UP000076715">
    <property type="component" value="Unassembled WGS sequence"/>
</dbReference>
<keyword evidence="6" id="KW-1185">Reference proteome</keyword>
<protein>
    <recommendedName>
        <fullName evidence="4">HTH luxR-type domain-containing protein</fullName>
    </recommendedName>
</protein>
<gene>
    <name evidence="5" type="ORF">AWE51_19040</name>
</gene>